<keyword evidence="4" id="KW-0067">ATP-binding</keyword>
<dbReference type="InterPro" id="IPR014017">
    <property type="entry name" value="DNA_helicase_UvrD-like_C"/>
</dbReference>
<dbReference type="EMBL" id="BART01026388">
    <property type="protein sequence ID" value="GAG96270.1"/>
    <property type="molecule type" value="Genomic_DNA"/>
</dbReference>
<dbReference type="Gene3D" id="3.40.50.300">
    <property type="entry name" value="P-loop containing nucleotide triphosphate hydrolases"/>
    <property type="match status" value="1"/>
</dbReference>
<evidence type="ECO:0000256" key="3">
    <source>
        <dbReference type="ARBA" id="ARBA00022806"/>
    </source>
</evidence>
<keyword evidence="2" id="KW-0378">Hydrolase</keyword>
<evidence type="ECO:0000256" key="4">
    <source>
        <dbReference type="ARBA" id="ARBA00022840"/>
    </source>
</evidence>
<name>X1BMP4_9ZZZZ</name>
<dbReference type="GO" id="GO:0003677">
    <property type="term" value="F:DNA binding"/>
    <property type="evidence" value="ECO:0007669"/>
    <property type="project" value="InterPro"/>
</dbReference>
<dbReference type="GO" id="GO:0043138">
    <property type="term" value="F:3'-5' DNA helicase activity"/>
    <property type="evidence" value="ECO:0007669"/>
    <property type="project" value="TreeGrafter"/>
</dbReference>
<feature type="domain" description="UvrD-like helicase C-terminal" evidence="5">
    <location>
        <begin position="32"/>
        <end position="153"/>
    </location>
</feature>
<dbReference type="PANTHER" id="PTHR11070:SF2">
    <property type="entry name" value="ATP-DEPENDENT DNA HELICASE SRS2"/>
    <property type="match status" value="1"/>
</dbReference>
<evidence type="ECO:0000313" key="6">
    <source>
        <dbReference type="EMBL" id="GAG96270.1"/>
    </source>
</evidence>
<gene>
    <name evidence="6" type="ORF">S01H4_47079</name>
</gene>
<dbReference type="PANTHER" id="PTHR11070">
    <property type="entry name" value="UVRD / RECB / PCRA DNA HELICASE FAMILY MEMBER"/>
    <property type="match status" value="1"/>
</dbReference>
<dbReference type="GO" id="GO:0005524">
    <property type="term" value="F:ATP binding"/>
    <property type="evidence" value="ECO:0007669"/>
    <property type="project" value="UniProtKB-KW"/>
</dbReference>
<dbReference type="InterPro" id="IPR000212">
    <property type="entry name" value="DNA_helicase_UvrD/REP"/>
</dbReference>
<dbReference type="Pfam" id="PF13361">
    <property type="entry name" value="UvrD_C"/>
    <property type="match status" value="1"/>
</dbReference>
<protein>
    <recommendedName>
        <fullName evidence="5">UvrD-like helicase C-terminal domain-containing protein</fullName>
    </recommendedName>
</protein>
<feature type="non-terminal residue" evidence="6">
    <location>
        <position position="158"/>
    </location>
</feature>
<dbReference type="AlphaFoldDB" id="X1BMP4"/>
<keyword evidence="1" id="KW-0547">Nucleotide-binding</keyword>
<dbReference type="InterPro" id="IPR027417">
    <property type="entry name" value="P-loop_NTPase"/>
</dbReference>
<evidence type="ECO:0000256" key="2">
    <source>
        <dbReference type="ARBA" id="ARBA00022801"/>
    </source>
</evidence>
<dbReference type="SUPFAM" id="SSF52540">
    <property type="entry name" value="P-loop containing nucleoside triphosphate hydrolases"/>
    <property type="match status" value="1"/>
</dbReference>
<organism evidence="6">
    <name type="scientific">marine sediment metagenome</name>
    <dbReference type="NCBI Taxonomy" id="412755"/>
    <lineage>
        <taxon>unclassified sequences</taxon>
        <taxon>metagenomes</taxon>
        <taxon>ecological metagenomes</taxon>
    </lineage>
</organism>
<dbReference type="GO" id="GO:0000725">
    <property type="term" value="P:recombinational repair"/>
    <property type="evidence" value="ECO:0007669"/>
    <property type="project" value="TreeGrafter"/>
</dbReference>
<proteinExistence type="predicted"/>
<reference evidence="6" key="1">
    <citation type="journal article" date="2014" name="Front. Microbiol.">
        <title>High frequency of phylogenetically diverse reductive dehalogenase-homologous genes in deep subseafloor sedimentary metagenomes.</title>
        <authorList>
            <person name="Kawai M."/>
            <person name="Futagami T."/>
            <person name="Toyoda A."/>
            <person name="Takaki Y."/>
            <person name="Nishi S."/>
            <person name="Hori S."/>
            <person name="Arai W."/>
            <person name="Tsubouchi T."/>
            <person name="Morono Y."/>
            <person name="Uchiyama I."/>
            <person name="Ito T."/>
            <person name="Fujiyama A."/>
            <person name="Inagaki F."/>
            <person name="Takami H."/>
        </authorList>
    </citation>
    <scope>NUCLEOTIDE SEQUENCE</scope>
    <source>
        <strain evidence="6">Expedition CK06-06</strain>
    </source>
</reference>
<comment type="caution">
    <text evidence="6">The sequence shown here is derived from an EMBL/GenBank/DDBJ whole genome shotgun (WGS) entry which is preliminary data.</text>
</comment>
<keyword evidence="3" id="KW-0347">Helicase</keyword>
<evidence type="ECO:0000256" key="1">
    <source>
        <dbReference type="ARBA" id="ARBA00022741"/>
    </source>
</evidence>
<sequence length="158" mass="18261">MRGALKGLLATIQRATWLGSRDSLQRRTLAYNEWLQRSVREEGQDRVENLDKIETLICIIENLAKDNPRIEIEAKHVQQQIERVFDASGEARNLAKGTTMLSTIHQIKGQEADVVFIYRTDLMPHPYAKSGWERNQEDNLQYVAITRSKRALYHVESP</sequence>
<dbReference type="Gene3D" id="1.10.486.10">
    <property type="entry name" value="PCRA, domain 4"/>
    <property type="match status" value="1"/>
</dbReference>
<evidence type="ECO:0000259" key="5">
    <source>
        <dbReference type="Pfam" id="PF13361"/>
    </source>
</evidence>
<dbReference type="GO" id="GO:0016787">
    <property type="term" value="F:hydrolase activity"/>
    <property type="evidence" value="ECO:0007669"/>
    <property type="project" value="UniProtKB-KW"/>
</dbReference>
<accession>X1BMP4</accession>